<keyword evidence="2" id="KW-1185">Reference proteome</keyword>
<dbReference type="Proteomes" id="UP000830671">
    <property type="component" value="Chromosome 8"/>
</dbReference>
<reference evidence="1" key="1">
    <citation type="journal article" date="2021" name="Mol. Plant Microbe Interact.">
        <title>Complete Genome Sequence of the Plant-Pathogenic Fungus Colletotrichum lupini.</title>
        <authorList>
            <person name="Baroncelli R."/>
            <person name="Pensec F."/>
            <person name="Da Lio D."/>
            <person name="Boufleur T."/>
            <person name="Vicente I."/>
            <person name="Sarrocco S."/>
            <person name="Picot A."/>
            <person name="Baraldi E."/>
            <person name="Sukno S."/>
            <person name="Thon M."/>
            <person name="Le Floch G."/>
        </authorList>
    </citation>
    <scope>NUCLEOTIDE SEQUENCE</scope>
    <source>
        <strain evidence="1">IMI 504893</strain>
    </source>
</reference>
<gene>
    <name evidence="1" type="ORF">CLUP02_14588</name>
</gene>
<dbReference type="GeneID" id="73348525"/>
<evidence type="ECO:0000313" key="1">
    <source>
        <dbReference type="EMBL" id="UQC89060.1"/>
    </source>
</evidence>
<accession>A0A9Q8WNF8</accession>
<name>A0A9Q8WNF8_9PEZI</name>
<evidence type="ECO:0000313" key="2">
    <source>
        <dbReference type="Proteomes" id="UP000830671"/>
    </source>
</evidence>
<dbReference type="AlphaFoldDB" id="A0A9Q8WNF8"/>
<protein>
    <submittedName>
        <fullName evidence="1">Uncharacterized protein</fullName>
    </submittedName>
</protein>
<dbReference type="KEGG" id="clup:CLUP02_14588"/>
<dbReference type="EMBL" id="CP019480">
    <property type="protein sequence ID" value="UQC89060.1"/>
    <property type="molecule type" value="Genomic_DNA"/>
</dbReference>
<sequence length="68" mass="7990">MINAEWEKISEQVRASRRTAKLLESRLQEREAILAQYHEEDEAVDMLRAGGPLGFWVKYRSINIRSSR</sequence>
<dbReference type="RefSeq" id="XP_049150661.1">
    <property type="nucleotide sequence ID" value="XM_049293515.1"/>
</dbReference>
<proteinExistence type="predicted"/>
<organism evidence="1 2">
    <name type="scientific">Colletotrichum lupini</name>
    <dbReference type="NCBI Taxonomy" id="145971"/>
    <lineage>
        <taxon>Eukaryota</taxon>
        <taxon>Fungi</taxon>
        <taxon>Dikarya</taxon>
        <taxon>Ascomycota</taxon>
        <taxon>Pezizomycotina</taxon>
        <taxon>Sordariomycetes</taxon>
        <taxon>Hypocreomycetidae</taxon>
        <taxon>Glomerellales</taxon>
        <taxon>Glomerellaceae</taxon>
        <taxon>Colletotrichum</taxon>
        <taxon>Colletotrichum acutatum species complex</taxon>
    </lineage>
</organism>